<name>A0A8J3N3M6_9CHLR</name>
<dbReference type="SUPFAM" id="SSF88713">
    <property type="entry name" value="Glycoside hydrolase/deacetylase"/>
    <property type="match status" value="1"/>
</dbReference>
<dbReference type="Pfam" id="PF09261">
    <property type="entry name" value="Alpha-mann_mid"/>
    <property type="match status" value="1"/>
</dbReference>
<dbReference type="Gene3D" id="2.60.40.2220">
    <property type="match status" value="1"/>
</dbReference>
<dbReference type="GO" id="GO:0009313">
    <property type="term" value="P:oligosaccharide catabolic process"/>
    <property type="evidence" value="ECO:0007669"/>
    <property type="project" value="TreeGrafter"/>
</dbReference>
<feature type="domain" description="Glycoside hydrolase family 38 central" evidence="5">
    <location>
        <begin position="312"/>
        <end position="385"/>
    </location>
</feature>
<dbReference type="InterPro" id="IPR011682">
    <property type="entry name" value="Glyco_hydro_38_C"/>
</dbReference>
<dbReference type="AlphaFoldDB" id="A0A8J3N3M6"/>
<comment type="caution">
    <text evidence="6">The sequence shown here is derived from an EMBL/GenBank/DDBJ whole genome shotgun (WGS) entry which is preliminary data.</text>
</comment>
<evidence type="ECO:0000313" key="6">
    <source>
        <dbReference type="EMBL" id="GHO93302.1"/>
    </source>
</evidence>
<dbReference type="InterPro" id="IPR027291">
    <property type="entry name" value="Glyco_hydro_38_N_sf"/>
</dbReference>
<keyword evidence="3" id="KW-0378">Hydrolase</keyword>
<protein>
    <recommendedName>
        <fullName evidence="5">Glycoside hydrolase family 38 central domain-containing protein</fullName>
    </recommendedName>
</protein>
<keyword evidence="2" id="KW-0479">Metal-binding</keyword>
<dbReference type="SUPFAM" id="SSF88688">
    <property type="entry name" value="Families 57/38 glycoside transferase middle domain"/>
    <property type="match status" value="1"/>
</dbReference>
<dbReference type="Gene3D" id="3.20.110.10">
    <property type="entry name" value="Glycoside hydrolase 38, N terminal domain"/>
    <property type="match status" value="1"/>
</dbReference>
<dbReference type="InterPro" id="IPR000602">
    <property type="entry name" value="Glyco_hydro_38_N"/>
</dbReference>
<dbReference type="Proteomes" id="UP000597444">
    <property type="component" value="Unassembled WGS sequence"/>
</dbReference>
<dbReference type="GO" id="GO:0004559">
    <property type="term" value="F:alpha-mannosidase activity"/>
    <property type="evidence" value="ECO:0007669"/>
    <property type="project" value="InterPro"/>
</dbReference>
<dbReference type="CDD" id="cd10814">
    <property type="entry name" value="GH38N_AMII_SpGH38_like"/>
    <property type="match status" value="1"/>
</dbReference>
<dbReference type="EMBL" id="BNJK01000001">
    <property type="protein sequence ID" value="GHO93302.1"/>
    <property type="molecule type" value="Genomic_DNA"/>
</dbReference>
<evidence type="ECO:0000259" key="5">
    <source>
        <dbReference type="SMART" id="SM00872"/>
    </source>
</evidence>
<dbReference type="InterPro" id="IPR015341">
    <property type="entry name" value="Glyco_hydro_38_cen"/>
</dbReference>
<dbReference type="GO" id="GO:0046872">
    <property type="term" value="F:metal ion binding"/>
    <property type="evidence" value="ECO:0007669"/>
    <property type="project" value="UniProtKB-KW"/>
</dbReference>
<dbReference type="PANTHER" id="PTHR46017">
    <property type="entry name" value="ALPHA-MANNOSIDASE 2C1"/>
    <property type="match status" value="1"/>
</dbReference>
<keyword evidence="4" id="KW-0326">Glycosidase</keyword>
<organism evidence="6 7">
    <name type="scientific">Reticulibacter mediterranei</name>
    <dbReference type="NCBI Taxonomy" id="2778369"/>
    <lineage>
        <taxon>Bacteria</taxon>
        <taxon>Bacillati</taxon>
        <taxon>Chloroflexota</taxon>
        <taxon>Ktedonobacteria</taxon>
        <taxon>Ktedonobacterales</taxon>
        <taxon>Reticulibacteraceae</taxon>
        <taxon>Reticulibacter</taxon>
    </lineage>
</organism>
<comment type="similarity">
    <text evidence="1">Belongs to the glycosyl hydrolase 38 family.</text>
</comment>
<dbReference type="InterPro" id="IPR037094">
    <property type="entry name" value="Glyco_hydro_38_cen_sf"/>
</dbReference>
<dbReference type="Pfam" id="PF01074">
    <property type="entry name" value="Glyco_hydro_38N"/>
    <property type="match status" value="1"/>
</dbReference>
<proteinExistence type="inferred from homology"/>
<dbReference type="Gene3D" id="1.20.1270.50">
    <property type="entry name" value="Glycoside hydrolase family 38, central domain"/>
    <property type="match status" value="1"/>
</dbReference>
<evidence type="ECO:0000313" key="7">
    <source>
        <dbReference type="Proteomes" id="UP000597444"/>
    </source>
</evidence>
<dbReference type="InterPro" id="IPR011330">
    <property type="entry name" value="Glyco_hydro/deAcase_b/a-brl"/>
</dbReference>
<dbReference type="Gene3D" id="2.70.98.30">
    <property type="entry name" value="Golgi alpha-mannosidase II, domain 4"/>
    <property type="match status" value="1"/>
</dbReference>
<dbReference type="InterPro" id="IPR011013">
    <property type="entry name" value="Gal_mutarotase_sf_dom"/>
</dbReference>
<keyword evidence="7" id="KW-1185">Reference proteome</keyword>
<evidence type="ECO:0000256" key="3">
    <source>
        <dbReference type="ARBA" id="ARBA00022801"/>
    </source>
</evidence>
<dbReference type="PANTHER" id="PTHR46017:SF2">
    <property type="entry name" value="MANNOSYLGLYCERATE HYDROLASE"/>
    <property type="match status" value="1"/>
</dbReference>
<dbReference type="Pfam" id="PF07748">
    <property type="entry name" value="Glyco_hydro_38C"/>
    <property type="match status" value="1"/>
</dbReference>
<evidence type="ECO:0000256" key="4">
    <source>
        <dbReference type="ARBA" id="ARBA00023295"/>
    </source>
</evidence>
<dbReference type="SUPFAM" id="SSF74650">
    <property type="entry name" value="Galactose mutarotase-like"/>
    <property type="match status" value="1"/>
</dbReference>
<dbReference type="GO" id="GO:0006013">
    <property type="term" value="P:mannose metabolic process"/>
    <property type="evidence" value="ECO:0007669"/>
    <property type="project" value="InterPro"/>
</dbReference>
<sequence length="1026" mass="113493">MAEQLTILIVPHTHWDREWYQTFQQFRIRLVRTVDKLLAILNNDNDHDPQFRFFMLDGQTIVLDDYLEVRPEQEERLKHYIRSGRILVGPWYLQPDEFLVSGEALIRNLQIGLRRAAEFGGGMRVGYVPDCFGHIAQLPQILQGVGIDNAVFWRGVGEEARQSEFYWEAPDGSRVLTIHLADPIGYSNARQLPLQPAEFVTRVELLTSNILPKATTDTLLFMNGSDHLEPQDGLPAVIEAANSLLARLDPERQRLLNRSHDGSDLRKHYDAIHLQIGTLPQYIAEIGQHAGHLETLQGEMRSSQYAHLLPSVLSTRMWIKQQNNATEHLLQYWVEPLTAWAEQLGSAYPGGFVSLAWKYLLQNHPHDSICGCSIDQVHRENSVRFAQSQQIAENIVGQAMQQVVDAVDTQAPFPVAHPSHAPLPLVVFNPGPGPRTEQVQVTVQLPGSLHNAVIVDANGKTMPYRVVNRWRQEIGTMPIAREMFASATALAGVTTPAQLIEMAHGLVMSALAETPGGDAGSHVISRVSIDDSAHGATHHALQPGVVAIEVMIAPAGRIEVNEHELNVAGERVLALLEREDVHTLEVTLIDQARETLDFVATDLPAYGLKTFWLYPRGLKDLPKISSSLVADARSIENEYYRVEVDAQDGTLIVTDKQSGAVLRGQNRFVDGGDVGDLYTYCPPEHDTLIDRPAEPPEIELVHSGPVRAMLRVSGRFALPGACVAHRTERSTRLTNCSIVSEISLVPGVHRIDIHTRIENRVKDHRLRVLFPVSYTVEHAAAEGTFEVRTRPSVQPRPANVAEWAEEPVNVFPQKRFVDVSGTENGGISSGILNRGLPEYEVVQYGPGASAVAITLLRCVEWLSRGDLATRHGHAGPMEHTPDAQCLGHHEFDYALVPHQGDWEAEEALVLREAQAFNLPIATRVVVAEMHPGQLPSTAALLEVSPRELVISAIKRSNDGQGVVVRVYNPLSRPVEAVICPGFSFAQAYRANLLEERQEALSIVADAADQAVYVQVGGGSITTLIFS</sequence>
<reference evidence="6" key="1">
    <citation type="submission" date="2020-10" db="EMBL/GenBank/DDBJ databases">
        <title>Taxonomic study of unclassified bacteria belonging to the class Ktedonobacteria.</title>
        <authorList>
            <person name="Yabe S."/>
            <person name="Wang C.M."/>
            <person name="Zheng Y."/>
            <person name="Sakai Y."/>
            <person name="Cavaletti L."/>
            <person name="Monciardini P."/>
            <person name="Donadio S."/>
        </authorList>
    </citation>
    <scope>NUCLEOTIDE SEQUENCE</scope>
    <source>
        <strain evidence="6">ID150040</strain>
    </source>
</reference>
<gene>
    <name evidence="6" type="ORF">KSF_033500</name>
</gene>
<dbReference type="InterPro" id="IPR028995">
    <property type="entry name" value="Glyco_hydro_57/38_cen_sf"/>
</dbReference>
<dbReference type="GO" id="GO:0030246">
    <property type="term" value="F:carbohydrate binding"/>
    <property type="evidence" value="ECO:0007669"/>
    <property type="project" value="InterPro"/>
</dbReference>
<evidence type="ECO:0000256" key="2">
    <source>
        <dbReference type="ARBA" id="ARBA00022723"/>
    </source>
</evidence>
<accession>A0A8J3N3M6</accession>
<evidence type="ECO:0000256" key="1">
    <source>
        <dbReference type="ARBA" id="ARBA00009792"/>
    </source>
</evidence>
<dbReference type="InterPro" id="IPR041147">
    <property type="entry name" value="GH38_C"/>
</dbReference>
<dbReference type="SMART" id="SM00872">
    <property type="entry name" value="Alpha-mann_mid"/>
    <property type="match status" value="1"/>
</dbReference>
<dbReference type="Pfam" id="PF17677">
    <property type="entry name" value="Glyco_hydro38C2"/>
    <property type="match status" value="1"/>
</dbReference>
<dbReference type="RefSeq" id="WP_220204092.1">
    <property type="nucleotide sequence ID" value="NZ_BNJK01000001.1"/>
</dbReference>